<dbReference type="GO" id="GO:0046327">
    <property type="term" value="P:glycerol biosynthetic process from pyruvate"/>
    <property type="evidence" value="ECO:0007669"/>
    <property type="project" value="TreeGrafter"/>
</dbReference>
<dbReference type="GO" id="GO:0005829">
    <property type="term" value="C:cytosol"/>
    <property type="evidence" value="ECO:0007669"/>
    <property type="project" value="TreeGrafter"/>
</dbReference>
<comment type="caution">
    <text evidence="2">The sequence shown here is derived from an EMBL/GenBank/DDBJ whole genome shotgun (WGS) entry which is preliminary data.</text>
</comment>
<accession>X0VY63</accession>
<dbReference type="Gene3D" id="2.170.8.10">
    <property type="entry name" value="Phosphoenolpyruvate Carboxykinase, domain 2"/>
    <property type="match status" value="1"/>
</dbReference>
<dbReference type="GO" id="GO:0005525">
    <property type="term" value="F:GTP binding"/>
    <property type="evidence" value="ECO:0007669"/>
    <property type="project" value="InterPro"/>
</dbReference>
<dbReference type="GO" id="GO:0006094">
    <property type="term" value="P:gluconeogenesis"/>
    <property type="evidence" value="ECO:0007669"/>
    <property type="project" value="InterPro"/>
</dbReference>
<dbReference type="InterPro" id="IPR008209">
    <property type="entry name" value="PEP_carboxykinase_GTP"/>
</dbReference>
<gene>
    <name evidence="2" type="ORF">S01H1_50526</name>
</gene>
<dbReference type="GO" id="GO:0019543">
    <property type="term" value="P:propionate catabolic process"/>
    <property type="evidence" value="ECO:0007669"/>
    <property type="project" value="TreeGrafter"/>
</dbReference>
<dbReference type="GO" id="GO:0071333">
    <property type="term" value="P:cellular response to glucose stimulus"/>
    <property type="evidence" value="ECO:0007669"/>
    <property type="project" value="TreeGrafter"/>
</dbReference>
<protein>
    <recommendedName>
        <fullName evidence="1">Phosphoenolpyruvate carboxykinase GTP-utilising N-terminal domain-containing protein</fullName>
    </recommendedName>
</protein>
<dbReference type="Gene3D" id="3.40.449.10">
    <property type="entry name" value="Phosphoenolpyruvate Carboxykinase, domain 1"/>
    <property type="match status" value="1"/>
</dbReference>
<dbReference type="EMBL" id="BARS01032558">
    <property type="protein sequence ID" value="GAG16017.1"/>
    <property type="molecule type" value="Genomic_DNA"/>
</dbReference>
<sequence length="90" mass="10244">MGRSINAPIKHAKLIRWIKEAWEMCQPDNIYWCDGTKAEYARLMAYMVASGSAIALKKRPHSLLFRSDPSDVARVEDRTYISTPSRDEAG</sequence>
<dbReference type="GO" id="GO:0030145">
    <property type="term" value="F:manganese ion binding"/>
    <property type="evidence" value="ECO:0007669"/>
    <property type="project" value="TreeGrafter"/>
</dbReference>
<dbReference type="Pfam" id="PF17297">
    <property type="entry name" value="PEPCK_N"/>
    <property type="match status" value="1"/>
</dbReference>
<dbReference type="AlphaFoldDB" id="X0VY63"/>
<dbReference type="GO" id="GO:0033993">
    <property type="term" value="P:response to lipid"/>
    <property type="evidence" value="ECO:0007669"/>
    <property type="project" value="TreeGrafter"/>
</dbReference>
<proteinExistence type="predicted"/>
<dbReference type="InterPro" id="IPR035078">
    <property type="entry name" value="PEP_carboxykinase_GTP_N"/>
</dbReference>
<dbReference type="GO" id="GO:0004613">
    <property type="term" value="F:phosphoenolpyruvate carboxykinase (GTP) activity"/>
    <property type="evidence" value="ECO:0007669"/>
    <property type="project" value="TreeGrafter"/>
</dbReference>
<reference evidence="2" key="1">
    <citation type="journal article" date="2014" name="Front. Microbiol.">
        <title>High frequency of phylogenetically diverse reductive dehalogenase-homologous genes in deep subseafloor sedimentary metagenomes.</title>
        <authorList>
            <person name="Kawai M."/>
            <person name="Futagami T."/>
            <person name="Toyoda A."/>
            <person name="Takaki Y."/>
            <person name="Nishi S."/>
            <person name="Hori S."/>
            <person name="Arai W."/>
            <person name="Tsubouchi T."/>
            <person name="Morono Y."/>
            <person name="Uchiyama I."/>
            <person name="Ito T."/>
            <person name="Fujiyama A."/>
            <person name="Inagaki F."/>
            <person name="Takami H."/>
        </authorList>
    </citation>
    <scope>NUCLEOTIDE SEQUENCE</scope>
    <source>
        <strain evidence="2">Expedition CK06-06</strain>
    </source>
</reference>
<organism evidence="2">
    <name type="scientific">marine sediment metagenome</name>
    <dbReference type="NCBI Taxonomy" id="412755"/>
    <lineage>
        <taxon>unclassified sequences</taxon>
        <taxon>metagenomes</taxon>
        <taxon>ecological metagenomes</taxon>
    </lineage>
</organism>
<evidence type="ECO:0000259" key="1">
    <source>
        <dbReference type="Pfam" id="PF17297"/>
    </source>
</evidence>
<dbReference type="GO" id="GO:0042594">
    <property type="term" value="P:response to starvation"/>
    <property type="evidence" value="ECO:0007669"/>
    <property type="project" value="TreeGrafter"/>
</dbReference>
<dbReference type="PANTHER" id="PTHR11561:SF0">
    <property type="entry name" value="PHOSPHOENOLPYRUVATE CARBOXYKINASE [GTP]-RELATED"/>
    <property type="match status" value="1"/>
</dbReference>
<name>X0VY63_9ZZZZ</name>
<dbReference type="PANTHER" id="PTHR11561">
    <property type="entry name" value="PHOSPHOENOLPYRUVATE CARBOXYKINASE"/>
    <property type="match status" value="1"/>
</dbReference>
<dbReference type="InterPro" id="IPR008210">
    <property type="entry name" value="PEP_carboxykinase_N"/>
</dbReference>
<feature type="non-terminal residue" evidence="2">
    <location>
        <position position="90"/>
    </location>
</feature>
<feature type="domain" description="Phosphoenolpyruvate carboxykinase GTP-utilising N-terminal" evidence="1">
    <location>
        <begin position="16"/>
        <end position="89"/>
    </location>
</feature>
<dbReference type="SUPFAM" id="SSF68923">
    <property type="entry name" value="PEP carboxykinase N-terminal domain"/>
    <property type="match status" value="1"/>
</dbReference>
<evidence type="ECO:0000313" key="2">
    <source>
        <dbReference type="EMBL" id="GAG16017.1"/>
    </source>
</evidence>
<dbReference type="GO" id="GO:0006107">
    <property type="term" value="P:oxaloacetate metabolic process"/>
    <property type="evidence" value="ECO:0007669"/>
    <property type="project" value="TreeGrafter"/>
</dbReference>